<accession>A0ABV4CV37</accession>
<sequence length="412" mass="47250">MCWFCSLQQPQGAKSVAHINLKSLQAMKKSIVLIAVTFVLLTFVSCSIGYKNDGKEVTWHTWNEGSGHNSQKVDADPETFEILNDDYGRDKTYAFYRGDIIRGADCQSFRVLEKGFAVDKFNVYDEGVLMKGADPTSFKIHSYELTEDKKDFYNNGKALNVRDKSSFEILKDKSGENTSWGKDKNNGYYLNGTVIPNIDYATFHPIDAERPIQSGCYAADKYRVFFMGKEIPEADPATFKEVDFYIGQDKHRAYQREMPTQIKDYTKLSQIGRLMYSDGINIYDLDFHILQDADVATFEHISDNWYKDESHVWWSNKLVNGADPKTFRPVPVSSYYSGNKGTMGGDFNYGKDDKHVFWNDSIIPGADAASFEKVDFPDGDSWTVFDRNRVYKGKDSPKLREYLKKKYGKLYE</sequence>
<reference evidence="2 3" key="1">
    <citation type="submission" date="2024-03" db="EMBL/GenBank/DDBJ databases">
        <title>Mouse gut bacterial collection (mGBC) of GemPharmatech.</title>
        <authorList>
            <person name="He Y."/>
            <person name="Dong L."/>
            <person name="Wu D."/>
            <person name="Gao X."/>
            <person name="Lin Z."/>
        </authorList>
    </citation>
    <scope>NUCLEOTIDE SEQUENCE [LARGE SCALE GENOMIC DNA]</scope>
    <source>
        <strain evidence="2 3">54-13</strain>
    </source>
</reference>
<organism evidence="2 3">
    <name type="scientific">Heminiphilus faecis</name>
    <dbReference type="NCBI Taxonomy" id="2601703"/>
    <lineage>
        <taxon>Bacteria</taxon>
        <taxon>Pseudomonadati</taxon>
        <taxon>Bacteroidota</taxon>
        <taxon>Bacteroidia</taxon>
        <taxon>Bacteroidales</taxon>
        <taxon>Muribaculaceae</taxon>
        <taxon>Heminiphilus</taxon>
    </lineage>
</organism>
<name>A0ABV4CV37_9BACT</name>
<comment type="caution">
    <text evidence="2">The sequence shown here is derived from an EMBL/GenBank/DDBJ whole genome shotgun (WGS) entry which is preliminary data.</text>
</comment>
<dbReference type="EMBL" id="JBCLPP010000005">
    <property type="protein sequence ID" value="MEY8244566.1"/>
    <property type="molecule type" value="Genomic_DNA"/>
</dbReference>
<gene>
    <name evidence="2" type="ORF">AAK873_02900</name>
</gene>
<keyword evidence="1" id="KW-1133">Transmembrane helix</keyword>
<keyword evidence="1" id="KW-0472">Membrane</keyword>
<evidence type="ECO:0000256" key="1">
    <source>
        <dbReference type="SAM" id="Phobius"/>
    </source>
</evidence>
<feature type="transmembrane region" description="Helical" evidence="1">
    <location>
        <begin position="31"/>
        <end position="50"/>
    </location>
</feature>
<keyword evidence="1" id="KW-0812">Transmembrane</keyword>
<dbReference type="Pfam" id="PF13644">
    <property type="entry name" value="DKNYY"/>
    <property type="match status" value="1"/>
</dbReference>
<protein>
    <submittedName>
        <fullName evidence="2">DKNYY domain-containing protein</fullName>
    </submittedName>
</protein>
<evidence type="ECO:0000313" key="3">
    <source>
        <dbReference type="Proteomes" id="UP001565200"/>
    </source>
</evidence>
<dbReference type="InterPro" id="IPR027375">
    <property type="entry name" value="DKNYY"/>
</dbReference>
<dbReference type="Proteomes" id="UP001565200">
    <property type="component" value="Unassembled WGS sequence"/>
</dbReference>
<evidence type="ECO:0000313" key="2">
    <source>
        <dbReference type="EMBL" id="MEY8244566.1"/>
    </source>
</evidence>
<proteinExistence type="predicted"/>
<keyword evidence="3" id="KW-1185">Reference proteome</keyword>